<dbReference type="GO" id="GO:0003887">
    <property type="term" value="F:DNA-directed DNA polymerase activity"/>
    <property type="evidence" value="ECO:0007669"/>
    <property type="project" value="UniProtKB-KW"/>
</dbReference>
<evidence type="ECO:0000256" key="8">
    <source>
        <dbReference type="ARBA" id="ARBA00022932"/>
    </source>
</evidence>
<evidence type="ECO:0000256" key="6">
    <source>
        <dbReference type="ARBA" id="ARBA00022908"/>
    </source>
</evidence>
<keyword evidence="4" id="KW-0378">Hydrolase</keyword>
<evidence type="ECO:0000313" key="12">
    <source>
        <dbReference type="Proteomes" id="UP000053240"/>
    </source>
</evidence>
<keyword evidence="8" id="KW-0548">Nucleotidyltransferase</keyword>
<protein>
    <submittedName>
        <fullName evidence="11">Retrovirus-related Pol polyprotein from transposon TNT 1-94</fullName>
    </submittedName>
</protein>
<evidence type="ECO:0000256" key="4">
    <source>
        <dbReference type="ARBA" id="ARBA00022801"/>
    </source>
</evidence>
<evidence type="ECO:0000313" key="11">
    <source>
        <dbReference type="EMBL" id="KPJ13061.1"/>
    </source>
</evidence>
<dbReference type="AlphaFoldDB" id="A0A0N1IP17"/>
<dbReference type="GO" id="GO:0006310">
    <property type="term" value="P:DNA recombination"/>
    <property type="evidence" value="ECO:0007669"/>
    <property type="project" value="UniProtKB-KW"/>
</dbReference>
<dbReference type="GO" id="GO:0003964">
    <property type="term" value="F:RNA-directed DNA polymerase activity"/>
    <property type="evidence" value="ECO:0007669"/>
    <property type="project" value="UniProtKB-KW"/>
</dbReference>
<evidence type="ECO:0000256" key="7">
    <source>
        <dbReference type="ARBA" id="ARBA00022918"/>
    </source>
</evidence>
<dbReference type="STRING" id="76193.A0A0N1IP17"/>
<reference evidence="11 12" key="1">
    <citation type="journal article" date="2015" name="Nat. Commun.">
        <title>Outbred genome sequencing and CRISPR/Cas9 gene editing in butterflies.</title>
        <authorList>
            <person name="Li X."/>
            <person name="Fan D."/>
            <person name="Zhang W."/>
            <person name="Liu G."/>
            <person name="Zhang L."/>
            <person name="Zhao L."/>
            <person name="Fang X."/>
            <person name="Chen L."/>
            <person name="Dong Y."/>
            <person name="Chen Y."/>
            <person name="Ding Y."/>
            <person name="Zhao R."/>
            <person name="Feng M."/>
            <person name="Zhu Y."/>
            <person name="Feng Y."/>
            <person name="Jiang X."/>
            <person name="Zhu D."/>
            <person name="Xiang H."/>
            <person name="Feng X."/>
            <person name="Li S."/>
            <person name="Wang J."/>
            <person name="Zhang G."/>
            <person name="Kronforst M.R."/>
            <person name="Wang W."/>
        </authorList>
    </citation>
    <scope>NUCLEOTIDE SEQUENCE [LARGE SCALE GENOMIC DNA]</scope>
    <source>
        <strain evidence="11">Ya'a_city_454_Pm</strain>
        <tissue evidence="11">Whole body</tissue>
    </source>
</reference>
<dbReference type="InterPro" id="IPR057670">
    <property type="entry name" value="SH3_retrovirus"/>
</dbReference>
<keyword evidence="1" id="KW-0540">Nuclease</keyword>
<evidence type="ECO:0000256" key="9">
    <source>
        <dbReference type="ARBA" id="ARBA00023172"/>
    </source>
</evidence>
<name>A0A0N1IP17_PAPMA</name>
<keyword evidence="9" id="KW-0233">DNA recombination</keyword>
<dbReference type="Pfam" id="PF25597">
    <property type="entry name" value="SH3_retrovirus"/>
    <property type="match status" value="1"/>
</dbReference>
<sequence length="190" mass="21565">MTAVYLKNRSPTVALAGLIPEQVWTGSDIDLSHLRVFGCIAYSLIPEQKRSKLDPKSKRYIFVGYSDSTKGYRLTDPQNPRRIIYARNVTFLEHKFLKDMDDNPCVHCKNKNIADHFVDVSSQNSNLNNTIVQNNEIDDNNILNNDAIDCDISLNDNDNSESSQNDINTTILSGADSEYCTRRRGSRDRC</sequence>
<dbReference type="EMBL" id="KQ460651">
    <property type="protein sequence ID" value="KPJ13061.1"/>
    <property type="molecule type" value="Genomic_DNA"/>
</dbReference>
<dbReference type="PANTHER" id="PTHR42648">
    <property type="entry name" value="TRANSPOSASE, PUTATIVE-RELATED"/>
    <property type="match status" value="1"/>
</dbReference>
<keyword evidence="8" id="KW-0239">DNA-directed DNA polymerase</keyword>
<keyword evidence="2" id="KW-0479">Metal-binding</keyword>
<keyword evidence="7" id="KW-0695">RNA-directed DNA polymerase</keyword>
<feature type="domain" description="Retroviral polymerase SH3-like" evidence="10">
    <location>
        <begin position="39"/>
        <end position="99"/>
    </location>
</feature>
<dbReference type="GO" id="GO:0015074">
    <property type="term" value="P:DNA integration"/>
    <property type="evidence" value="ECO:0007669"/>
    <property type="project" value="UniProtKB-KW"/>
</dbReference>
<dbReference type="GO" id="GO:0016787">
    <property type="term" value="F:hydrolase activity"/>
    <property type="evidence" value="ECO:0007669"/>
    <property type="project" value="UniProtKB-KW"/>
</dbReference>
<dbReference type="GO" id="GO:0004519">
    <property type="term" value="F:endonuclease activity"/>
    <property type="evidence" value="ECO:0007669"/>
    <property type="project" value="UniProtKB-KW"/>
</dbReference>
<dbReference type="PANTHER" id="PTHR42648:SF11">
    <property type="entry name" value="TRANSPOSON TY4-P GAG-POL POLYPROTEIN"/>
    <property type="match status" value="1"/>
</dbReference>
<gene>
    <name evidence="11" type="ORF">RR48_05449</name>
</gene>
<evidence type="ECO:0000256" key="1">
    <source>
        <dbReference type="ARBA" id="ARBA00022722"/>
    </source>
</evidence>
<keyword evidence="12" id="KW-1185">Reference proteome</keyword>
<keyword evidence="5" id="KW-0460">Magnesium</keyword>
<dbReference type="InParanoid" id="A0A0N1IP17"/>
<organism evidence="11 12">
    <name type="scientific">Papilio machaon</name>
    <name type="common">Old World swallowtail butterfly</name>
    <dbReference type="NCBI Taxonomy" id="76193"/>
    <lineage>
        <taxon>Eukaryota</taxon>
        <taxon>Metazoa</taxon>
        <taxon>Ecdysozoa</taxon>
        <taxon>Arthropoda</taxon>
        <taxon>Hexapoda</taxon>
        <taxon>Insecta</taxon>
        <taxon>Pterygota</taxon>
        <taxon>Neoptera</taxon>
        <taxon>Endopterygota</taxon>
        <taxon>Lepidoptera</taxon>
        <taxon>Glossata</taxon>
        <taxon>Ditrysia</taxon>
        <taxon>Papilionoidea</taxon>
        <taxon>Papilionidae</taxon>
        <taxon>Papilioninae</taxon>
        <taxon>Papilio</taxon>
    </lineage>
</organism>
<keyword evidence="6" id="KW-0229">DNA integration</keyword>
<proteinExistence type="predicted"/>
<keyword evidence="8" id="KW-0808">Transferase</keyword>
<keyword evidence="3" id="KW-0255">Endonuclease</keyword>
<evidence type="ECO:0000256" key="5">
    <source>
        <dbReference type="ARBA" id="ARBA00022842"/>
    </source>
</evidence>
<evidence type="ECO:0000259" key="10">
    <source>
        <dbReference type="Pfam" id="PF25597"/>
    </source>
</evidence>
<dbReference type="InterPro" id="IPR039537">
    <property type="entry name" value="Retrotran_Ty1/copia-like"/>
</dbReference>
<evidence type="ECO:0000256" key="2">
    <source>
        <dbReference type="ARBA" id="ARBA00022723"/>
    </source>
</evidence>
<dbReference type="GO" id="GO:0046872">
    <property type="term" value="F:metal ion binding"/>
    <property type="evidence" value="ECO:0007669"/>
    <property type="project" value="UniProtKB-KW"/>
</dbReference>
<dbReference type="Proteomes" id="UP000053240">
    <property type="component" value="Unassembled WGS sequence"/>
</dbReference>
<evidence type="ECO:0000256" key="3">
    <source>
        <dbReference type="ARBA" id="ARBA00022759"/>
    </source>
</evidence>
<accession>A0A0N1IP17</accession>